<evidence type="ECO:0000313" key="2">
    <source>
        <dbReference type="Proteomes" id="UP000653305"/>
    </source>
</evidence>
<evidence type="ECO:0000313" key="1">
    <source>
        <dbReference type="EMBL" id="GFP87685.1"/>
    </source>
</evidence>
<dbReference type="Proteomes" id="UP000653305">
    <property type="component" value="Unassembled WGS sequence"/>
</dbReference>
<reference evidence="1" key="1">
    <citation type="submission" date="2020-07" db="EMBL/GenBank/DDBJ databases">
        <title>Ethylene signaling mediates host invasion by parasitic plants.</title>
        <authorList>
            <person name="Yoshida S."/>
        </authorList>
    </citation>
    <scope>NUCLEOTIDE SEQUENCE</scope>
    <source>
        <strain evidence="1">Okayama</strain>
    </source>
</reference>
<organism evidence="1 2">
    <name type="scientific">Phtheirospermum japonicum</name>
    <dbReference type="NCBI Taxonomy" id="374723"/>
    <lineage>
        <taxon>Eukaryota</taxon>
        <taxon>Viridiplantae</taxon>
        <taxon>Streptophyta</taxon>
        <taxon>Embryophyta</taxon>
        <taxon>Tracheophyta</taxon>
        <taxon>Spermatophyta</taxon>
        <taxon>Magnoliopsida</taxon>
        <taxon>eudicotyledons</taxon>
        <taxon>Gunneridae</taxon>
        <taxon>Pentapetalae</taxon>
        <taxon>asterids</taxon>
        <taxon>lamiids</taxon>
        <taxon>Lamiales</taxon>
        <taxon>Orobanchaceae</taxon>
        <taxon>Orobanchaceae incertae sedis</taxon>
        <taxon>Phtheirospermum</taxon>
    </lineage>
</organism>
<comment type="caution">
    <text evidence="1">The sequence shown here is derived from an EMBL/GenBank/DDBJ whole genome shotgun (WGS) entry which is preliminary data.</text>
</comment>
<keyword evidence="2" id="KW-1185">Reference proteome</keyword>
<protein>
    <submittedName>
        <fullName evidence="1">Uncharacterized protein</fullName>
    </submittedName>
</protein>
<gene>
    <name evidence="1" type="ORF">PHJA_000912200</name>
</gene>
<proteinExistence type="predicted"/>
<dbReference type="AlphaFoldDB" id="A0A830BVY0"/>
<sequence>MAFKHARHSVGRLRNVSMKMSLIGSTLATPTSLHIPSLSTLSPLPPLISPFDSSDVNTVSTSSGRALYTLPIENKNLALNFNSTYKNNTTLI</sequence>
<name>A0A830BVY0_9LAMI</name>
<dbReference type="EMBL" id="BMAC01000151">
    <property type="protein sequence ID" value="GFP87685.1"/>
    <property type="molecule type" value="Genomic_DNA"/>
</dbReference>
<accession>A0A830BVY0</accession>